<sequence length="44" mass="4461">AKGVVAGLVPAAGRSEGAQRRFALYEAATQTTTPQNQTATNADA</sequence>
<gene>
    <name evidence="1" type="ORF">LCGC14_2868210</name>
</gene>
<evidence type="ECO:0000313" key="1">
    <source>
        <dbReference type="EMBL" id="KKK75986.1"/>
    </source>
</evidence>
<dbReference type="EMBL" id="LAZR01055614">
    <property type="protein sequence ID" value="KKK75986.1"/>
    <property type="molecule type" value="Genomic_DNA"/>
</dbReference>
<reference evidence="1" key="1">
    <citation type="journal article" date="2015" name="Nature">
        <title>Complex archaea that bridge the gap between prokaryotes and eukaryotes.</title>
        <authorList>
            <person name="Spang A."/>
            <person name="Saw J.H."/>
            <person name="Jorgensen S.L."/>
            <person name="Zaremba-Niedzwiedzka K."/>
            <person name="Martijn J."/>
            <person name="Lind A.E."/>
            <person name="van Eijk R."/>
            <person name="Schleper C."/>
            <person name="Guy L."/>
            <person name="Ettema T.J."/>
        </authorList>
    </citation>
    <scope>NUCLEOTIDE SEQUENCE</scope>
</reference>
<comment type="caution">
    <text evidence="1">The sequence shown here is derived from an EMBL/GenBank/DDBJ whole genome shotgun (WGS) entry which is preliminary data.</text>
</comment>
<proteinExistence type="predicted"/>
<name>A0A0F9AUW1_9ZZZZ</name>
<accession>A0A0F9AUW1</accession>
<protein>
    <submittedName>
        <fullName evidence="1">Uncharacterized protein</fullName>
    </submittedName>
</protein>
<organism evidence="1">
    <name type="scientific">marine sediment metagenome</name>
    <dbReference type="NCBI Taxonomy" id="412755"/>
    <lineage>
        <taxon>unclassified sequences</taxon>
        <taxon>metagenomes</taxon>
        <taxon>ecological metagenomes</taxon>
    </lineage>
</organism>
<feature type="non-terminal residue" evidence="1">
    <location>
        <position position="1"/>
    </location>
</feature>
<dbReference type="AlphaFoldDB" id="A0A0F9AUW1"/>